<dbReference type="Pfam" id="PF00665">
    <property type="entry name" value="rve"/>
    <property type="match status" value="1"/>
</dbReference>
<dbReference type="InterPro" id="IPR025948">
    <property type="entry name" value="HTH-like_dom"/>
</dbReference>
<dbReference type="NCBIfam" id="NF033516">
    <property type="entry name" value="transpos_IS3"/>
    <property type="match status" value="1"/>
</dbReference>
<organism evidence="2 3">
    <name type="scientific">Aquimarina addita</name>
    <dbReference type="NCBI Taxonomy" id="870485"/>
    <lineage>
        <taxon>Bacteria</taxon>
        <taxon>Pseudomonadati</taxon>
        <taxon>Bacteroidota</taxon>
        <taxon>Flavobacteriia</taxon>
        <taxon>Flavobacteriales</taxon>
        <taxon>Flavobacteriaceae</taxon>
        <taxon>Aquimarina</taxon>
    </lineage>
</organism>
<accession>A0ABP7XIK2</accession>
<dbReference type="InterPro" id="IPR001584">
    <property type="entry name" value="Integrase_cat-core"/>
</dbReference>
<evidence type="ECO:0000313" key="3">
    <source>
        <dbReference type="Proteomes" id="UP001500459"/>
    </source>
</evidence>
<evidence type="ECO:0000313" key="2">
    <source>
        <dbReference type="EMBL" id="GAA4115517.1"/>
    </source>
</evidence>
<dbReference type="Gene3D" id="3.30.420.10">
    <property type="entry name" value="Ribonuclease H-like superfamily/Ribonuclease H"/>
    <property type="match status" value="1"/>
</dbReference>
<dbReference type="Proteomes" id="UP001500459">
    <property type="component" value="Unassembled WGS sequence"/>
</dbReference>
<reference evidence="3" key="1">
    <citation type="journal article" date="2019" name="Int. J. Syst. Evol. Microbiol.">
        <title>The Global Catalogue of Microorganisms (GCM) 10K type strain sequencing project: providing services to taxonomists for standard genome sequencing and annotation.</title>
        <authorList>
            <consortium name="The Broad Institute Genomics Platform"/>
            <consortium name="The Broad Institute Genome Sequencing Center for Infectious Disease"/>
            <person name="Wu L."/>
            <person name="Ma J."/>
        </authorList>
    </citation>
    <scope>NUCLEOTIDE SEQUENCE [LARGE SCALE GENOMIC DNA]</scope>
    <source>
        <strain evidence="3">JCM 17106</strain>
    </source>
</reference>
<dbReference type="PROSITE" id="PS50994">
    <property type="entry name" value="INTEGRASE"/>
    <property type="match status" value="1"/>
</dbReference>
<dbReference type="InterPro" id="IPR012337">
    <property type="entry name" value="RNaseH-like_sf"/>
</dbReference>
<dbReference type="InterPro" id="IPR050900">
    <property type="entry name" value="Transposase_IS3/IS150/IS904"/>
</dbReference>
<dbReference type="Pfam" id="PF13276">
    <property type="entry name" value="HTH_21"/>
    <property type="match status" value="1"/>
</dbReference>
<dbReference type="SUPFAM" id="SSF53098">
    <property type="entry name" value="Ribonuclease H-like"/>
    <property type="match status" value="1"/>
</dbReference>
<comment type="caution">
    <text evidence="2">The sequence shown here is derived from an EMBL/GenBank/DDBJ whole genome shotgun (WGS) entry which is preliminary data.</text>
</comment>
<gene>
    <name evidence="2" type="ORF">GCM10022393_15660</name>
</gene>
<dbReference type="PANTHER" id="PTHR46889">
    <property type="entry name" value="TRANSPOSASE INSF FOR INSERTION SEQUENCE IS3B-RELATED"/>
    <property type="match status" value="1"/>
</dbReference>
<name>A0ABP7XIK2_9FLAO</name>
<dbReference type="InterPro" id="IPR048020">
    <property type="entry name" value="Transpos_IS3"/>
</dbReference>
<dbReference type="PANTHER" id="PTHR46889:SF7">
    <property type="entry name" value="TRANSPOSASE FOR INSERTION SEQUENCE ELEMENT IS904"/>
    <property type="match status" value="1"/>
</dbReference>
<feature type="domain" description="Integrase catalytic" evidence="1">
    <location>
        <begin position="98"/>
        <end position="217"/>
    </location>
</feature>
<protein>
    <recommendedName>
        <fullName evidence="1">Integrase catalytic domain-containing protein</fullName>
    </recommendedName>
</protein>
<proteinExistence type="predicted"/>
<sequence>MKSHPRLSLNAQCKLLKIHRSGLYYKPKGESLLNLKLMEEIDKYFLEYPYYGVKRMTDYLKLDLGYNVNVKRIRRLYKLMGLQTLYVKPKTAIKYKTNYVYPYLLKNLKIDCANQVWQTDITYIPMFRGFMYMDAIIDIHSRKILNWSVSNSMSADWSTELLNDTIEQYGIPKIHNSDQGSQYTSDLYITALKKHQIQISMDGKGRGVLDNIYIERF</sequence>
<dbReference type="InterPro" id="IPR036397">
    <property type="entry name" value="RNaseH_sf"/>
</dbReference>
<evidence type="ECO:0000259" key="1">
    <source>
        <dbReference type="PROSITE" id="PS50994"/>
    </source>
</evidence>
<keyword evidence="3" id="KW-1185">Reference proteome</keyword>
<dbReference type="EMBL" id="BAABCW010000005">
    <property type="protein sequence ID" value="GAA4115517.1"/>
    <property type="molecule type" value="Genomic_DNA"/>
</dbReference>